<name>A0A0F9SWI0_9ZZZZ</name>
<dbReference type="AlphaFoldDB" id="A0A0F9SWI0"/>
<evidence type="ECO:0008006" key="2">
    <source>
        <dbReference type="Google" id="ProtNLM"/>
    </source>
</evidence>
<dbReference type="Pfam" id="PF00805">
    <property type="entry name" value="Pentapeptide"/>
    <property type="match status" value="1"/>
</dbReference>
<dbReference type="InterPro" id="IPR001646">
    <property type="entry name" value="5peptide_repeat"/>
</dbReference>
<dbReference type="Gene3D" id="2.160.20.80">
    <property type="entry name" value="E3 ubiquitin-protein ligase SopA"/>
    <property type="match status" value="1"/>
</dbReference>
<dbReference type="EMBL" id="LAZR01002164">
    <property type="protein sequence ID" value="KKN33608.1"/>
    <property type="molecule type" value="Genomic_DNA"/>
</dbReference>
<proteinExistence type="predicted"/>
<reference evidence="1" key="1">
    <citation type="journal article" date="2015" name="Nature">
        <title>Complex archaea that bridge the gap between prokaryotes and eukaryotes.</title>
        <authorList>
            <person name="Spang A."/>
            <person name="Saw J.H."/>
            <person name="Jorgensen S.L."/>
            <person name="Zaremba-Niedzwiedzka K."/>
            <person name="Martijn J."/>
            <person name="Lind A.E."/>
            <person name="van Eijk R."/>
            <person name="Schleper C."/>
            <person name="Guy L."/>
            <person name="Ettema T.J."/>
        </authorList>
    </citation>
    <scope>NUCLEOTIDE SEQUENCE</scope>
</reference>
<sequence length="114" mass="12637">MAAPIISDNPLYRLLREGKVAEFNQRVAAGEKVELVGCDFRHINLQTINTTGLDFSNSYFRQADLRGVDFSTCASLEGASLHGAKISGTYFPSTLRADEILLSLEHGTRLRYTK</sequence>
<accession>A0A0F9SWI0</accession>
<organism evidence="1">
    <name type="scientific">marine sediment metagenome</name>
    <dbReference type="NCBI Taxonomy" id="412755"/>
    <lineage>
        <taxon>unclassified sequences</taxon>
        <taxon>metagenomes</taxon>
        <taxon>ecological metagenomes</taxon>
    </lineage>
</organism>
<protein>
    <recommendedName>
        <fullName evidence="2">Pentapeptide repeat-containing protein</fullName>
    </recommendedName>
</protein>
<dbReference type="SUPFAM" id="SSF141571">
    <property type="entry name" value="Pentapeptide repeat-like"/>
    <property type="match status" value="1"/>
</dbReference>
<comment type="caution">
    <text evidence="1">The sequence shown here is derived from an EMBL/GenBank/DDBJ whole genome shotgun (WGS) entry which is preliminary data.</text>
</comment>
<evidence type="ECO:0000313" key="1">
    <source>
        <dbReference type="EMBL" id="KKN33608.1"/>
    </source>
</evidence>
<dbReference type="InterPro" id="IPR016933">
    <property type="entry name" value="UCP029688_pentapep"/>
</dbReference>
<dbReference type="PIRSF" id="PIRSF029688">
    <property type="entry name" value="UCP29688_pentapep"/>
    <property type="match status" value="1"/>
</dbReference>
<gene>
    <name evidence="1" type="ORF">LCGC14_0802070</name>
</gene>